<feature type="compositionally biased region" description="Basic and acidic residues" evidence="1">
    <location>
        <begin position="81"/>
        <end position="92"/>
    </location>
</feature>
<keyword evidence="5" id="KW-1185">Reference proteome</keyword>
<dbReference type="Pfam" id="PF00078">
    <property type="entry name" value="RVT_1"/>
    <property type="match status" value="1"/>
</dbReference>
<accession>A0A016V938</accession>
<evidence type="ECO:0000313" key="4">
    <source>
        <dbReference type="EMBL" id="EYC23507.1"/>
    </source>
</evidence>
<dbReference type="OrthoDB" id="10060112at2759"/>
<feature type="domain" description="Helix-turn-helix" evidence="3">
    <location>
        <begin position="571"/>
        <end position="631"/>
    </location>
</feature>
<dbReference type="PANTHER" id="PTHR21301">
    <property type="entry name" value="REVERSE TRANSCRIPTASE"/>
    <property type="match status" value="1"/>
</dbReference>
<dbReference type="Pfam" id="PF26215">
    <property type="entry name" value="HTH_animal"/>
    <property type="match status" value="1"/>
</dbReference>
<dbReference type="AlphaFoldDB" id="A0A016V938"/>
<gene>
    <name evidence="4" type="primary">Acey_s0015.g2687</name>
    <name evidence="4" type="ORF">Y032_0015g2687</name>
</gene>
<reference evidence="5" key="1">
    <citation type="journal article" date="2015" name="Nat. Genet.">
        <title>The genome and transcriptome of the zoonotic hookworm Ancylostoma ceylanicum identify infection-specific gene families.</title>
        <authorList>
            <person name="Schwarz E.M."/>
            <person name="Hu Y."/>
            <person name="Antoshechkin I."/>
            <person name="Miller M.M."/>
            <person name="Sternberg P.W."/>
            <person name="Aroian R.V."/>
        </authorList>
    </citation>
    <scope>NUCLEOTIDE SEQUENCE</scope>
    <source>
        <strain evidence="5">HY135</strain>
    </source>
</reference>
<dbReference type="PANTHER" id="PTHR21301:SF10">
    <property type="entry name" value="REVERSE TRANSCRIPTASE DOMAIN-CONTAINING PROTEIN"/>
    <property type="match status" value="1"/>
</dbReference>
<evidence type="ECO:0000259" key="2">
    <source>
        <dbReference type="Pfam" id="PF00078"/>
    </source>
</evidence>
<feature type="region of interest" description="Disordered" evidence="1">
    <location>
        <begin position="81"/>
        <end position="100"/>
    </location>
</feature>
<dbReference type="InterPro" id="IPR000477">
    <property type="entry name" value="RT_dom"/>
</dbReference>
<evidence type="ECO:0000256" key="1">
    <source>
        <dbReference type="SAM" id="MobiDB-lite"/>
    </source>
</evidence>
<evidence type="ECO:0000313" key="5">
    <source>
        <dbReference type="Proteomes" id="UP000024635"/>
    </source>
</evidence>
<comment type="caution">
    <text evidence="4">The sequence shown here is derived from an EMBL/GenBank/DDBJ whole genome shotgun (WGS) entry which is preliminary data.</text>
</comment>
<sequence>MRQLTRSWKDGIYRSEKKKKKKKKYSSLLKCRAKELACQRHLPERIWRRIESGSRSICDSLRSNVKSTLCAKYNRLLDRLHDDRRNNKDRPTVSHQTDQLTAPNDSTIKRERVTVIGNIHISANALNLLELGPSFSPARNINAVTFRKVVGGLHKLRDQLRDKLRRDSQPQNSVQLSRRALPVIPFPRLFYKEPTPMQEADIKFRILASGVLEILNKYKRRRYCNMTPEQWEGFRQLRGMTDDGSIRVTVSDKGGEFVIIPQALDREITDLHLSDATIYRQTDEKEFMAQCRRLNDVWVLMAKSAGIDERFVSRLKIDHPKCPVFYSLVKTHKLSSDDVRSMLPDTYRIRPIVSCVGGPTDRISWFLTKIVGQLLPKIPAHLTNTKQFLERLRASGLDSNSVMESFDVASLYTNVENSRALQAVSEMLQVHAASIEMYGLSIRRTITLIKECLNCNIFKWSGKYFSQIRGLAMGQRLAPVLAICFMSKIEQPVLARLPLLYCRYIDDCFIATSTQSEMDECFNILNGQSENIQFTREVPEDGWLAYLNTHISLSSGTIRIKWYRKAASKNILLHATSAHPASVKRAVVRNMFKTVRYICTGETERQESLVMASSIANSNGYTASSQIRTRFRGTPRKTHENKLALCLPFVSDEMSADIRRCLKRAQLQNDVTLVDIPNDNIKKQLVRNRLYDKECISKDCIVCPYGKDGDCSKAGVVYQMTCLNCGALYIGETGRVLCIRIKEHLASKRRGSLVSALGKHRHEAHNGNDFDVMCTILTHETDITARKAMEGF</sequence>
<protein>
    <submittedName>
        <fullName evidence="4">Uncharacterized protein</fullName>
    </submittedName>
</protein>
<dbReference type="InterPro" id="IPR058912">
    <property type="entry name" value="HTH_animal"/>
</dbReference>
<proteinExistence type="predicted"/>
<organism evidence="4 5">
    <name type="scientific">Ancylostoma ceylanicum</name>
    <dbReference type="NCBI Taxonomy" id="53326"/>
    <lineage>
        <taxon>Eukaryota</taxon>
        <taxon>Metazoa</taxon>
        <taxon>Ecdysozoa</taxon>
        <taxon>Nematoda</taxon>
        <taxon>Chromadorea</taxon>
        <taxon>Rhabditida</taxon>
        <taxon>Rhabditina</taxon>
        <taxon>Rhabditomorpha</taxon>
        <taxon>Strongyloidea</taxon>
        <taxon>Ancylostomatidae</taxon>
        <taxon>Ancylostomatinae</taxon>
        <taxon>Ancylostoma</taxon>
    </lineage>
</organism>
<feature type="domain" description="Reverse transcriptase" evidence="2">
    <location>
        <begin position="397"/>
        <end position="527"/>
    </location>
</feature>
<dbReference type="STRING" id="53326.A0A016V938"/>
<name>A0A016V938_9BILA</name>
<evidence type="ECO:0000259" key="3">
    <source>
        <dbReference type="Pfam" id="PF26215"/>
    </source>
</evidence>
<dbReference type="Proteomes" id="UP000024635">
    <property type="component" value="Unassembled WGS sequence"/>
</dbReference>
<dbReference type="EMBL" id="JARK01001351">
    <property type="protein sequence ID" value="EYC23507.1"/>
    <property type="molecule type" value="Genomic_DNA"/>
</dbReference>